<keyword evidence="3" id="KW-1185">Reference proteome</keyword>
<dbReference type="PROSITE" id="PS51257">
    <property type="entry name" value="PROKAR_LIPOPROTEIN"/>
    <property type="match status" value="1"/>
</dbReference>
<dbReference type="InterPro" id="IPR046248">
    <property type="entry name" value="DUF6281"/>
</dbReference>
<dbReference type="EMBL" id="BAAAXF010000025">
    <property type="protein sequence ID" value="GAA3496489.1"/>
    <property type="molecule type" value="Genomic_DNA"/>
</dbReference>
<reference evidence="3" key="1">
    <citation type="journal article" date="2019" name="Int. J. Syst. Evol. Microbiol.">
        <title>The Global Catalogue of Microorganisms (GCM) 10K type strain sequencing project: providing services to taxonomists for standard genome sequencing and annotation.</title>
        <authorList>
            <consortium name="The Broad Institute Genomics Platform"/>
            <consortium name="The Broad Institute Genome Sequencing Center for Infectious Disease"/>
            <person name="Wu L."/>
            <person name="Ma J."/>
        </authorList>
    </citation>
    <scope>NUCLEOTIDE SEQUENCE [LARGE SCALE GENOMIC DNA]</scope>
    <source>
        <strain evidence="3">JCM 4816</strain>
    </source>
</reference>
<evidence type="ECO:0000256" key="1">
    <source>
        <dbReference type="SAM" id="SignalP"/>
    </source>
</evidence>
<accession>A0ABP6TPM2</accession>
<dbReference type="Pfam" id="PF19797">
    <property type="entry name" value="DUF6281"/>
    <property type="match status" value="1"/>
</dbReference>
<keyword evidence="1" id="KW-0732">Signal</keyword>
<name>A0ABP6TPM2_9ACTN</name>
<gene>
    <name evidence="2" type="ORF">GCM10019016_035900</name>
</gene>
<proteinExistence type="predicted"/>
<dbReference type="Proteomes" id="UP001501455">
    <property type="component" value="Unassembled WGS sequence"/>
</dbReference>
<evidence type="ECO:0000313" key="3">
    <source>
        <dbReference type="Proteomes" id="UP001501455"/>
    </source>
</evidence>
<feature type="chain" id="PRO_5047481162" evidence="1">
    <location>
        <begin position="21"/>
        <end position="128"/>
    </location>
</feature>
<feature type="signal peptide" evidence="1">
    <location>
        <begin position="1"/>
        <end position="20"/>
    </location>
</feature>
<protein>
    <submittedName>
        <fullName evidence="2">Uncharacterized protein</fullName>
    </submittedName>
</protein>
<organism evidence="2 3">
    <name type="scientific">Streptomyces prasinosporus</name>
    <dbReference type="NCBI Taxonomy" id="68256"/>
    <lineage>
        <taxon>Bacteria</taxon>
        <taxon>Bacillati</taxon>
        <taxon>Actinomycetota</taxon>
        <taxon>Actinomycetes</taxon>
        <taxon>Kitasatosporales</taxon>
        <taxon>Streptomycetaceae</taxon>
        <taxon>Streptomyces</taxon>
        <taxon>Streptomyces albogriseolus group</taxon>
    </lineage>
</organism>
<sequence>MAGRSAIVGALAAAAVAGSAACTSSGGGRAEASCAFRVEYDERVYADVAGAEFEVGEALGPAVLPPCDDSPGDGDGRPSPEPVVAHAVEGVDPRVAIALDGAPDGVLFVAVGSGGGLPPEVEKLIEGS</sequence>
<evidence type="ECO:0000313" key="2">
    <source>
        <dbReference type="EMBL" id="GAA3496489.1"/>
    </source>
</evidence>
<comment type="caution">
    <text evidence="2">The sequence shown here is derived from an EMBL/GenBank/DDBJ whole genome shotgun (WGS) entry which is preliminary data.</text>
</comment>